<accession>M8BX25</accession>
<proteinExistence type="predicted"/>
<dbReference type="EnsemblPlants" id="EMT26348">
    <property type="protein sequence ID" value="EMT26348"/>
    <property type="gene ID" value="F775_16773"/>
</dbReference>
<name>M8BX25_AEGTA</name>
<evidence type="ECO:0000259" key="1">
    <source>
        <dbReference type="Pfam" id="PF03478"/>
    </source>
</evidence>
<feature type="domain" description="KIB1-4 beta-propeller" evidence="1">
    <location>
        <begin position="309"/>
        <end position="606"/>
    </location>
</feature>
<dbReference type="SUPFAM" id="SSF81383">
    <property type="entry name" value="F-box domain"/>
    <property type="match status" value="1"/>
</dbReference>
<organism evidence="2">
    <name type="scientific">Aegilops tauschii</name>
    <name type="common">Tausch's goatgrass</name>
    <name type="synonym">Aegilops squarrosa</name>
    <dbReference type="NCBI Taxonomy" id="37682"/>
    <lineage>
        <taxon>Eukaryota</taxon>
        <taxon>Viridiplantae</taxon>
        <taxon>Streptophyta</taxon>
        <taxon>Embryophyta</taxon>
        <taxon>Tracheophyta</taxon>
        <taxon>Spermatophyta</taxon>
        <taxon>Magnoliopsida</taxon>
        <taxon>Liliopsida</taxon>
        <taxon>Poales</taxon>
        <taxon>Poaceae</taxon>
        <taxon>BOP clade</taxon>
        <taxon>Pooideae</taxon>
        <taxon>Triticodae</taxon>
        <taxon>Triticeae</taxon>
        <taxon>Triticinae</taxon>
        <taxon>Aegilops</taxon>
    </lineage>
</organism>
<protein>
    <recommendedName>
        <fullName evidence="1">KIB1-4 beta-propeller domain-containing protein</fullName>
    </recommendedName>
</protein>
<sequence length="638" mass="71239">MAWNEDTIEEHSMPMDAEDYLTTIVTIWAIWKAKRDIMYEGLQTVPPRRPPPPIHTVPHPSAQRQADDEVAMPDPSTIITAPPPLSTRSSPPCPRATHAMSKIPTTTVDHTASPVASSDGGGEEEGKICGFTKKVYTEIDDPRETRRLDQGESRCHAAGGRLSCALKLINSGNYLNSHLIMEYYHGSFGQQTCTPLLQLHSIPWQQATRSTSTHSGADNSLPFAEAVGRAATWFFFAGSDDGPMSETQPPSPSSWSAIPLDLAGLVLRLLPACAARARFAAVCPQWRAAALHHRVLPVLPLLALRDGTFYSLPYSKRFRFPGCGFAGYNSACGRWLAFLRDDGCFLVDPFTGATVTLPALSHVRLRPAHADLKHIPEHERHTRGTWLLIRNADTLLLSKLILCSPNLAAAFVCHEMLGQILMCRPGATSWSVRAYDECKDYKDMAFYQGKLYAVDYGEDLFVVNIGQDESTGDPQISRIGRIINCDPCDLDWTPSNSTIKIKVYLVESCGKLLMVRRKIWCRLVLDHVLAGESEFEVFEADFKRSRWVSVTTLGEDIVLFVGRSYSRTVPVSQYGMKGDRIYFLDDDEYYKGYSHENNDASIGVYDMADGEVSSPLPMVSWKRDRDRNKMRQTTWLLP</sequence>
<dbReference type="InterPro" id="IPR005174">
    <property type="entry name" value="KIB1-4_b-propeller"/>
</dbReference>
<dbReference type="InterPro" id="IPR036047">
    <property type="entry name" value="F-box-like_dom_sf"/>
</dbReference>
<dbReference type="Pfam" id="PF03478">
    <property type="entry name" value="Beta-prop_KIB1-4"/>
    <property type="match status" value="1"/>
</dbReference>
<dbReference type="PANTHER" id="PTHR33110">
    <property type="entry name" value="F-BOX/KELCH-REPEAT PROTEIN-RELATED"/>
    <property type="match status" value="1"/>
</dbReference>
<dbReference type="PANTHER" id="PTHR33110:SF71">
    <property type="entry name" value="F-BOX_KELCH-REPEAT PROTEIN"/>
    <property type="match status" value="1"/>
</dbReference>
<dbReference type="AlphaFoldDB" id="M8BX25"/>
<dbReference type="ExpressionAtlas" id="M8BX25">
    <property type="expression patterns" value="baseline"/>
</dbReference>
<reference evidence="2" key="1">
    <citation type="submission" date="2015-06" db="UniProtKB">
        <authorList>
            <consortium name="EnsemblPlants"/>
        </authorList>
    </citation>
    <scope>IDENTIFICATION</scope>
</reference>
<evidence type="ECO:0000313" key="2">
    <source>
        <dbReference type="EnsemblPlants" id="EMT26348"/>
    </source>
</evidence>